<dbReference type="AlphaFoldDB" id="W9GR67"/>
<dbReference type="EMBL" id="AVFL01000044">
    <property type="protein sequence ID" value="EWY36400.1"/>
    <property type="molecule type" value="Genomic_DNA"/>
</dbReference>
<accession>W9GR67</accession>
<name>W9GR67_9PROT</name>
<evidence type="ECO:0000313" key="2">
    <source>
        <dbReference type="Proteomes" id="UP000019486"/>
    </source>
</evidence>
<sequence length="30" mass="3624">MVICTVARYISMFMDELRRQITEMNKRKCG</sequence>
<reference evidence="1 2" key="1">
    <citation type="submission" date="2013-08" db="EMBL/GenBank/DDBJ databases">
        <title>The genome sequence of Skermanella stibiiresistens.</title>
        <authorList>
            <person name="Zhu W."/>
            <person name="Wang G."/>
        </authorList>
    </citation>
    <scope>NUCLEOTIDE SEQUENCE [LARGE SCALE GENOMIC DNA]</scope>
    <source>
        <strain evidence="1 2">SB22</strain>
    </source>
</reference>
<comment type="caution">
    <text evidence="1">The sequence shown here is derived from an EMBL/GenBank/DDBJ whole genome shotgun (WGS) entry which is preliminary data.</text>
</comment>
<gene>
    <name evidence="1" type="ORF">N825_27020</name>
</gene>
<organism evidence="1 2">
    <name type="scientific">Skermanella stibiiresistens SB22</name>
    <dbReference type="NCBI Taxonomy" id="1385369"/>
    <lineage>
        <taxon>Bacteria</taxon>
        <taxon>Pseudomonadati</taxon>
        <taxon>Pseudomonadota</taxon>
        <taxon>Alphaproteobacteria</taxon>
        <taxon>Rhodospirillales</taxon>
        <taxon>Azospirillaceae</taxon>
        <taxon>Skermanella</taxon>
    </lineage>
</organism>
<evidence type="ECO:0000313" key="1">
    <source>
        <dbReference type="EMBL" id="EWY36400.1"/>
    </source>
</evidence>
<proteinExistence type="predicted"/>
<keyword evidence="2" id="KW-1185">Reference proteome</keyword>
<dbReference type="Proteomes" id="UP000019486">
    <property type="component" value="Unassembled WGS sequence"/>
</dbReference>
<protein>
    <submittedName>
        <fullName evidence="1">Uncharacterized protein</fullName>
    </submittedName>
</protein>